<reference evidence="1" key="1">
    <citation type="journal article" date="2020" name="Nature">
        <title>Giant virus diversity and host interactions through global metagenomics.</title>
        <authorList>
            <person name="Schulz F."/>
            <person name="Roux S."/>
            <person name="Paez-Espino D."/>
            <person name="Jungbluth S."/>
            <person name="Walsh D.A."/>
            <person name="Denef V.J."/>
            <person name="McMahon K.D."/>
            <person name="Konstantinidis K.T."/>
            <person name="Eloe-Fadrosh E.A."/>
            <person name="Kyrpides N.C."/>
            <person name="Woyke T."/>
        </authorList>
    </citation>
    <scope>NUCLEOTIDE SEQUENCE</scope>
    <source>
        <strain evidence="1">GVMAG-M-3300023174-176</strain>
    </source>
</reference>
<dbReference type="SUPFAM" id="SSF56784">
    <property type="entry name" value="HAD-like"/>
    <property type="match status" value="1"/>
</dbReference>
<dbReference type="PANTHER" id="PTHR12083">
    <property type="entry name" value="BIFUNCTIONAL POLYNUCLEOTIDE PHOSPHATASE/KINASE"/>
    <property type="match status" value="1"/>
</dbReference>
<dbReference type="Gene3D" id="3.40.50.300">
    <property type="entry name" value="P-loop containing nucleotide triphosphate hydrolases"/>
    <property type="match status" value="1"/>
</dbReference>
<dbReference type="Pfam" id="PF08645">
    <property type="entry name" value="PNK3P"/>
    <property type="match status" value="1"/>
</dbReference>
<dbReference type="AlphaFoldDB" id="A0A6C0DH32"/>
<proteinExistence type="predicted"/>
<dbReference type="GO" id="GO:0006281">
    <property type="term" value="P:DNA repair"/>
    <property type="evidence" value="ECO:0007669"/>
    <property type="project" value="TreeGrafter"/>
</dbReference>
<dbReference type="GO" id="GO:0046404">
    <property type="term" value="F:ATP-dependent polydeoxyribonucleotide 5'-hydroxyl-kinase activity"/>
    <property type="evidence" value="ECO:0007669"/>
    <property type="project" value="TreeGrafter"/>
</dbReference>
<name>A0A6C0DH32_9ZZZZ</name>
<dbReference type="InterPro" id="IPR027417">
    <property type="entry name" value="P-loop_NTPase"/>
</dbReference>
<dbReference type="Pfam" id="PF13671">
    <property type="entry name" value="AAA_33"/>
    <property type="match status" value="2"/>
</dbReference>
<dbReference type="PANTHER" id="PTHR12083:SF9">
    <property type="entry name" value="BIFUNCTIONAL POLYNUCLEOTIDE PHOSPHATASE_KINASE"/>
    <property type="match status" value="1"/>
</dbReference>
<dbReference type="GO" id="GO:0046403">
    <property type="term" value="F:polynucleotide 3'-phosphatase activity"/>
    <property type="evidence" value="ECO:0007669"/>
    <property type="project" value="TreeGrafter"/>
</dbReference>
<organism evidence="1">
    <name type="scientific">viral metagenome</name>
    <dbReference type="NCBI Taxonomy" id="1070528"/>
    <lineage>
        <taxon>unclassified sequences</taxon>
        <taxon>metagenomes</taxon>
        <taxon>organismal metagenomes</taxon>
    </lineage>
</organism>
<dbReference type="SUPFAM" id="SSF52540">
    <property type="entry name" value="P-loop containing nucleoside triphosphate hydrolases"/>
    <property type="match status" value="1"/>
</dbReference>
<dbReference type="Gene3D" id="3.40.50.1000">
    <property type="entry name" value="HAD superfamily/HAD-like"/>
    <property type="match status" value="1"/>
</dbReference>
<accession>A0A6C0DH32</accession>
<dbReference type="GO" id="GO:0003690">
    <property type="term" value="F:double-stranded DNA binding"/>
    <property type="evidence" value="ECO:0007669"/>
    <property type="project" value="TreeGrafter"/>
</dbReference>
<protein>
    <submittedName>
        <fullName evidence="1">Uncharacterized protein</fullName>
    </submittedName>
</protein>
<dbReference type="InterPro" id="IPR013954">
    <property type="entry name" value="PNK3P"/>
</dbReference>
<sequence>MPPTLITLKGAVHRDKMAAFDFDWTLVNPKDGKTFPSDVDDWTWLYPTVPGIIKEFYDNGYMIVIFTNQSKSWKQAQIELVAKSLDIPMFVAIATDKADYKPSRVLFDSLVGMNTVDKEVSFFVGDAIGGKANFSDSDKVFAETMGVRCRSPESVFRPADVIEVPVLALPTGPSLIIMMGFPGSGKSTVAKEICKDSQYVYIEGDVHKTKMIKAALEPMSSKKSIVFDATHSSIKKRKEYVDLAKKHGYNVLCIHVATSLEVSYKRNKAREADRQVPKIAYSVYSKYFEEPKEEEGFTLIVV</sequence>
<dbReference type="NCBIfam" id="TIGR01662">
    <property type="entry name" value="HAD-SF-IIIA"/>
    <property type="match status" value="1"/>
</dbReference>
<dbReference type="InterPro" id="IPR006549">
    <property type="entry name" value="HAD-SF_hydro_IIIA"/>
</dbReference>
<dbReference type="EMBL" id="MN739613">
    <property type="protein sequence ID" value="QHT15843.1"/>
    <property type="molecule type" value="Genomic_DNA"/>
</dbReference>
<dbReference type="InterPro" id="IPR023214">
    <property type="entry name" value="HAD_sf"/>
</dbReference>
<dbReference type="InterPro" id="IPR036412">
    <property type="entry name" value="HAD-like_sf"/>
</dbReference>
<evidence type="ECO:0000313" key="1">
    <source>
        <dbReference type="EMBL" id="QHT15843.1"/>
    </source>
</evidence>